<keyword evidence="3" id="KW-1003">Cell membrane</keyword>
<feature type="transmembrane region" description="Helical" evidence="7">
    <location>
        <begin position="65"/>
        <end position="85"/>
    </location>
</feature>
<feature type="transmembrane region" description="Helical" evidence="7">
    <location>
        <begin position="33"/>
        <end position="53"/>
    </location>
</feature>
<feature type="transmembrane region" description="Helical" evidence="7">
    <location>
        <begin position="91"/>
        <end position="112"/>
    </location>
</feature>
<sequence>MRAYLLLMLVVVFYAGNILTGKALSELPPLTIAFGRIAVAFLVLLPIGYRSAWRSRHLFIRHWKPLLLMTVTGIAGFNTLIYSALQFTSATNVSVLEASIPAVTVLLSFWLLRERLRTVQWLGILLSLCGALWVVTNGQLLRLADTSWNVGDAIMVAGAISWAVYSIAVKRYLHLFPAHGAVLAMTGLSVLCLLPLVAGEWMIVGVPEISGGQWSGLLYLGIFPSVIALLLYNRAVATLGASQASVFLNFVPVFTMLGAYLLLNEAITLMQIMGALVVIVGVFFTTREKWVSRQFGERSTIPAGD</sequence>
<feature type="transmembrane region" description="Helical" evidence="7">
    <location>
        <begin position="181"/>
        <end position="204"/>
    </location>
</feature>
<evidence type="ECO:0000256" key="1">
    <source>
        <dbReference type="ARBA" id="ARBA00004651"/>
    </source>
</evidence>
<keyword evidence="4 7" id="KW-0812">Transmembrane</keyword>
<dbReference type="EMBL" id="CP093326">
    <property type="protein sequence ID" value="UNK45228.1"/>
    <property type="molecule type" value="Genomic_DNA"/>
</dbReference>
<keyword evidence="5 7" id="KW-1133">Transmembrane helix</keyword>
<dbReference type="InterPro" id="IPR000620">
    <property type="entry name" value="EamA_dom"/>
</dbReference>
<accession>A0ABY3W7Z0</accession>
<feature type="transmembrane region" description="Helical" evidence="7">
    <location>
        <begin position="119"/>
        <end position="136"/>
    </location>
</feature>
<evidence type="ECO:0000256" key="3">
    <source>
        <dbReference type="ARBA" id="ARBA00022475"/>
    </source>
</evidence>
<dbReference type="InterPro" id="IPR037185">
    <property type="entry name" value="EmrE-like"/>
</dbReference>
<organism evidence="9 10">
    <name type="scientific">Arthrobacter sulfonylureivorans</name>
    <dbReference type="NCBI Taxonomy" id="2486855"/>
    <lineage>
        <taxon>Bacteria</taxon>
        <taxon>Bacillati</taxon>
        <taxon>Actinomycetota</taxon>
        <taxon>Actinomycetes</taxon>
        <taxon>Micrococcales</taxon>
        <taxon>Micrococcaceae</taxon>
        <taxon>Arthrobacter</taxon>
    </lineage>
</organism>
<gene>
    <name evidence="9" type="ORF">MNQ99_14985</name>
</gene>
<keyword evidence="6 7" id="KW-0472">Membrane</keyword>
<proteinExistence type="inferred from homology"/>
<comment type="similarity">
    <text evidence="2">Belongs to the EamA transporter family.</text>
</comment>
<dbReference type="InterPro" id="IPR050638">
    <property type="entry name" value="AA-Vitamin_Transporters"/>
</dbReference>
<evidence type="ECO:0000313" key="10">
    <source>
        <dbReference type="Proteomes" id="UP000829069"/>
    </source>
</evidence>
<evidence type="ECO:0000256" key="7">
    <source>
        <dbReference type="SAM" id="Phobius"/>
    </source>
</evidence>
<feature type="transmembrane region" description="Helical" evidence="7">
    <location>
        <begin position="148"/>
        <end position="169"/>
    </location>
</feature>
<evidence type="ECO:0000256" key="5">
    <source>
        <dbReference type="ARBA" id="ARBA00022989"/>
    </source>
</evidence>
<feature type="domain" description="EamA" evidence="8">
    <location>
        <begin position="2"/>
        <end position="135"/>
    </location>
</feature>
<dbReference type="PANTHER" id="PTHR32322:SF18">
    <property type="entry name" value="S-ADENOSYLMETHIONINE_S-ADENOSYLHOMOCYSTEINE TRANSPORTER"/>
    <property type="match status" value="1"/>
</dbReference>
<dbReference type="Proteomes" id="UP000829069">
    <property type="component" value="Chromosome"/>
</dbReference>
<dbReference type="RefSeq" id="WP_241913495.1">
    <property type="nucleotide sequence ID" value="NZ_CP093326.1"/>
</dbReference>
<comment type="subcellular location">
    <subcellularLocation>
        <location evidence="1">Cell membrane</location>
        <topology evidence="1">Multi-pass membrane protein</topology>
    </subcellularLocation>
</comment>
<feature type="transmembrane region" description="Helical" evidence="7">
    <location>
        <begin position="269"/>
        <end position="286"/>
    </location>
</feature>
<feature type="domain" description="EamA" evidence="8">
    <location>
        <begin position="151"/>
        <end position="286"/>
    </location>
</feature>
<keyword evidence="10" id="KW-1185">Reference proteome</keyword>
<dbReference type="SUPFAM" id="SSF103481">
    <property type="entry name" value="Multidrug resistance efflux transporter EmrE"/>
    <property type="match status" value="2"/>
</dbReference>
<evidence type="ECO:0000259" key="8">
    <source>
        <dbReference type="Pfam" id="PF00892"/>
    </source>
</evidence>
<protein>
    <submittedName>
        <fullName evidence="9">DMT family transporter</fullName>
    </submittedName>
</protein>
<evidence type="ECO:0000256" key="2">
    <source>
        <dbReference type="ARBA" id="ARBA00007362"/>
    </source>
</evidence>
<dbReference type="PANTHER" id="PTHR32322">
    <property type="entry name" value="INNER MEMBRANE TRANSPORTER"/>
    <property type="match status" value="1"/>
</dbReference>
<feature type="transmembrane region" description="Helical" evidence="7">
    <location>
        <begin position="216"/>
        <end position="232"/>
    </location>
</feature>
<name>A0ABY3W7Z0_9MICC</name>
<evidence type="ECO:0000256" key="6">
    <source>
        <dbReference type="ARBA" id="ARBA00023136"/>
    </source>
</evidence>
<evidence type="ECO:0000256" key="4">
    <source>
        <dbReference type="ARBA" id="ARBA00022692"/>
    </source>
</evidence>
<dbReference type="Pfam" id="PF00892">
    <property type="entry name" value="EamA"/>
    <property type="match status" value="2"/>
</dbReference>
<reference evidence="9 10" key="1">
    <citation type="submission" date="2022-03" db="EMBL/GenBank/DDBJ databases">
        <title>Isotopic signatures of nitrous oxide derived from detoxification processes.</title>
        <authorList>
            <person name="Behrendt U."/>
            <person name="Buchen C."/>
            <person name="Well R."/>
            <person name="Ulrich A."/>
            <person name="Rohe L."/>
            <person name="Kolb S."/>
            <person name="Schloter M."/>
            <person name="Horn M.A."/>
            <person name="Augustin J."/>
        </authorList>
    </citation>
    <scope>NUCLEOTIDE SEQUENCE [LARGE SCALE GENOMIC DNA]</scope>
    <source>
        <strain evidence="9 10">S4-C24</strain>
    </source>
</reference>
<feature type="transmembrane region" description="Helical" evidence="7">
    <location>
        <begin position="244"/>
        <end position="263"/>
    </location>
</feature>
<evidence type="ECO:0000313" key="9">
    <source>
        <dbReference type="EMBL" id="UNK45228.1"/>
    </source>
</evidence>